<dbReference type="InterPro" id="IPR021312">
    <property type="entry name" value="DUF2889"/>
</dbReference>
<name>A0A6N8IQ55_9BURK</name>
<keyword evidence="3" id="KW-1185">Reference proteome</keyword>
<sequence>MEGKRRHPPIVGNRARPGRVPGRSPCAGAGLGRTAGPGPAQYHAGPRESSEVPLSTPGARREIHHRVIDMRAYAREDGLYDVEARLVDTKPYAFKRPSSPEPLPAGQSLHDIWVRLVVDGEFVVRGIEAASDVTPWAICKQAESTLQVLVGEKLARGWSAKVKERLRGAASCTHLMEMLIPLATTALQGIRALQMERYLHAEGDEGPLKIDSCYAYGREREVVQRLWPQHYRAPAGTGN</sequence>
<dbReference type="EMBL" id="WSEL01000003">
    <property type="protein sequence ID" value="MVQ28977.1"/>
    <property type="molecule type" value="Genomic_DNA"/>
</dbReference>
<dbReference type="Proteomes" id="UP000469385">
    <property type="component" value="Unassembled WGS sequence"/>
</dbReference>
<evidence type="ECO:0000256" key="1">
    <source>
        <dbReference type="SAM" id="MobiDB-lite"/>
    </source>
</evidence>
<accession>A0A6N8IQ55</accession>
<protein>
    <submittedName>
        <fullName evidence="2">DUF2889 domain-containing protein</fullName>
    </submittedName>
</protein>
<feature type="region of interest" description="Disordered" evidence="1">
    <location>
        <begin position="1"/>
        <end position="57"/>
    </location>
</feature>
<dbReference type="Pfam" id="PF11136">
    <property type="entry name" value="DUF2889"/>
    <property type="match status" value="1"/>
</dbReference>
<comment type="caution">
    <text evidence="2">The sequence shown here is derived from an EMBL/GenBank/DDBJ whole genome shotgun (WGS) entry which is preliminary data.</text>
</comment>
<evidence type="ECO:0000313" key="3">
    <source>
        <dbReference type="Proteomes" id="UP000469385"/>
    </source>
</evidence>
<evidence type="ECO:0000313" key="2">
    <source>
        <dbReference type="EMBL" id="MVQ28977.1"/>
    </source>
</evidence>
<reference evidence="2 3" key="1">
    <citation type="submission" date="2019-12" db="EMBL/GenBank/DDBJ databases">
        <authorList>
            <person name="Huq M.A."/>
        </authorList>
    </citation>
    <scope>NUCLEOTIDE SEQUENCE [LARGE SCALE GENOMIC DNA]</scope>
    <source>
        <strain evidence="2 3">MAH-25</strain>
    </source>
</reference>
<dbReference type="AlphaFoldDB" id="A0A6N8IQ55"/>
<gene>
    <name evidence="2" type="ORF">GON04_05955</name>
</gene>
<organism evidence="2 3">
    <name type="scientific">Ramlibacter pinisoli</name>
    <dbReference type="NCBI Taxonomy" id="2682844"/>
    <lineage>
        <taxon>Bacteria</taxon>
        <taxon>Pseudomonadati</taxon>
        <taxon>Pseudomonadota</taxon>
        <taxon>Betaproteobacteria</taxon>
        <taxon>Burkholderiales</taxon>
        <taxon>Comamonadaceae</taxon>
        <taxon>Ramlibacter</taxon>
    </lineage>
</organism>
<proteinExistence type="predicted"/>